<protein>
    <submittedName>
        <fullName evidence="1">Uncharacterized protein</fullName>
    </submittedName>
</protein>
<proteinExistence type="predicted"/>
<organism evidence="1 2">
    <name type="scientific">Ascobolus immersus RN42</name>
    <dbReference type="NCBI Taxonomy" id="1160509"/>
    <lineage>
        <taxon>Eukaryota</taxon>
        <taxon>Fungi</taxon>
        <taxon>Dikarya</taxon>
        <taxon>Ascomycota</taxon>
        <taxon>Pezizomycotina</taxon>
        <taxon>Pezizomycetes</taxon>
        <taxon>Pezizales</taxon>
        <taxon>Ascobolaceae</taxon>
        <taxon>Ascobolus</taxon>
    </lineage>
</organism>
<name>A0A3N4I221_ASCIM</name>
<gene>
    <name evidence="1" type="ORF">BJ508DRAFT_349493</name>
</gene>
<accession>A0A3N4I221</accession>
<evidence type="ECO:0000313" key="2">
    <source>
        <dbReference type="Proteomes" id="UP000275078"/>
    </source>
</evidence>
<sequence>MALFNPAQIDPNQICLVHLENFVVLRDLKELEPLTEHATHLLQVGRELEAAKASDNQYRQEMWRREEIPDITVNGVTISAVIVLERTHDLLERLQNSYATLSGANLMAGFVDLATENNYGATGQISADDLGQYNGIFGLLKRICQFNHKFRLFLDRLSGNTLYRSRFNNGPSLGLLPVPGANPGESENDSFARQVNPIFCTDHIVKQPRQAIVMGLYILNGEVSRHLAEVEVQVGGWVPQ</sequence>
<evidence type="ECO:0000313" key="1">
    <source>
        <dbReference type="EMBL" id="RPA78271.1"/>
    </source>
</evidence>
<keyword evidence="2" id="KW-1185">Reference proteome</keyword>
<reference evidence="1 2" key="1">
    <citation type="journal article" date="2018" name="Nat. Ecol. Evol.">
        <title>Pezizomycetes genomes reveal the molecular basis of ectomycorrhizal truffle lifestyle.</title>
        <authorList>
            <person name="Murat C."/>
            <person name="Payen T."/>
            <person name="Noel B."/>
            <person name="Kuo A."/>
            <person name="Morin E."/>
            <person name="Chen J."/>
            <person name="Kohler A."/>
            <person name="Krizsan K."/>
            <person name="Balestrini R."/>
            <person name="Da Silva C."/>
            <person name="Montanini B."/>
            <person name="Hainaut M."/>
            <person name="Levati E."/>
            <person name="Barry K.W."/>
            <person name="Belfiori B."/>
            <person name="Cichocki N."/>
            <person name="Clum A."/>
            <person name="Dockter R.B."/>
            <person name="Fauchery L."/>
            <person name="Guy J."/>
            <person name="Iotti M."/>
            <person name="Le Tacon F."/>
            <person name="Lindquist E.A."/>
            <person name="Lipzen A."/>
            <person name="Malagnac F."/>
            <person name="Mello A."/>
            <person name="Molinier V."/>
            <person name="Miyauchi S."/>
            <person name="Poulain J."/>
            <person name="Riccioni C."/>
            <person name="Rubini A."/>
            <person name="Sitrit Y."/>
            <person name="Splivallo R."/>
            <person name="Traeger S."/>
            <person name="Wang M."/>
            <person name="Zifcakova L."/>
            <person name="Wipf D."/>
            <person name="Zambonelli A."/>
            <person name="Paolocci F."/>
            <person name="Nowrousian M."/>
            <person name="Ottonello S."/>
            <person name="Baldrian P."/>
            <person name="Spatafora J.W."/>
            <person name="Henrissat B."/>
            <person name="Nagy L.G."/>
            <person name="Aury J.M."/>
            <person name="Wincker P."/>
            <person name="Grigoriev I.V."/>
            <person name="Bonfante P."/>
            <person name="Martin F.M."/>
        </authorList>
    </citation>
    <scope>NUCLEOTIDE SEQUENCE [LARGE SCALE GENOMIC DNA]</scope>
    <source>
        <strain evidence="1 2">RN42</strain>
    </source>
</reference>
<dbReference type="AlphaFoldDB" id="A0A3N4I221"/>
<dbReference type="EMBL" id="ML119713">
    <property type="protein sequence ID" value="RPA78271.1"/>
    <property type="molecule type" value="Genomic_DNA"/>
</dbReference>
<dbReference type="Proteomes" id="UP000275078">
    <property type="component" value="Unassembled WGS sequence"/>
</dbReference>